<feature type="compositionally biased region" description="Polar residues" evidence="1">
    <location>
        <begin position="21"/>
        <end position="39"/>
    </location>
</feature>
<reference evidence="2" key="1">
    <citation type="journal article" date="2020" name="Fungal Divers.">
        <title>Resolving the Mortierellaceae phylogeny through synthesis of multi-gene phylogenetics and phylogenomics.</title>
        <authorList>
            <person name="Vandepol N."/>
            <person name="Liber J."/>
            <person name="Desiro A."/>
            <person name="Na H."/>
            <person name="Kennedy M."/>
            <person name="Barry K."/>
            <person name="Grigoriev I.V."/>
            <person name="Miller A.N."/>
            <person name="O'Donnell K."/>
            <person name="Stajich J.E."/>
            <person name="Bonito G."/>
        </authorList>
    </citation>
    <scope>NUCLEOTIDE SEQUENCE</scope>
    <source>
        <strain evidence="2">KOD1015</strain>
    </source>
</reference>
<feature type="compositionally biased region" description="Low complexity" evidence="1">
    <location>
        <begin position="115"/>
        <end position="125"/>
    </location>
</feature>
<evidence type="ECO:0000313" key="3">
    <source>
        <dbReference type="Proteomes" id="UP000780801"/>
    </source>
</evidence>
<evidence type="ECO:0000256" key="1">
    <source>
        <dbReference type="SAM" id="MobiDB-lite"/>
    </source>
</evidence>
<comment type="caution">
    <text evidence="2">The sequence shown here is derived from an EMBL/GenBank/DDBJ whole genome shotgun (WGS) entry which is preliminary data.</text>
</comment>
<feature type="region of interest" description="Disordered" evidence="1">
    <location>
        <begin position="152"/>
        <end position="195"/>
    </location>
</feature>
<proteinExistence type="predicted"/>
<dbReference type="Proteomes" id="UP000780801">
    <property type="component" value="Unassembled WGS sequence"/>
</dbReference>
<accession>A0A9P6K8Y9</accession>
<dbReference type="OrthoDB" id="2425329at2759"/>
<protein>
    <submittedName>
        <fullName evidence="2">Uncharacterized protein</fullName>
    </submittedName>
</protein>
<feature type="compositionally biased region" description="Low complexity" evidence="1">
    <location>
        <begin position="57"/>
        <end position="71"/>
    </location>
</feature>
<evidence type="ECO:0000313" key="2">
    <source>
        <dbReference type="EMBL" id="KAF9570276.1"/>
    </source>
</evidence>
<feature type="region of interest" description="Disordered" evidence="1">
    <location>
        <begin position="103"/>
        <end position="133"/>
    </location>
</feature>
<feature type="non-terminal residue" evidence="2">
    <location>
        <position position="1"/>
    </location>
</feature>
<dbReference type="AlphaFoldDB" id="A0A9P6K8Y9"/>
<organism evidence="2 3">
    <name type="scientific">Lunasporangiospora selenospora</name>
    <dbReference type="NCBI Taxonomy" id="979761"/>
    <lineage>
        <taxon>Eukaryota</taxon>
        <taxon>Fungi</taxon>
        <taxon>Fungi incertae sedis</taxon>
        <taxon>Mucoromycota</taxon>
        <taxon>Mortierellomycotina</taxon>
        <taxon>Mortierellomycetes</taxon>
        <taxon>Mortierellales</taxon>
        <taxon>Mortierellaceae</taxon>
        <taxon>Lunasporangiospora</taxon>
    </lineage>
</organism>
<feature type="region of interest" description="Disordered" evidence="1">
    <location>
        <begin position="21"/>
        <end position="84"/>
    </location>
</feature>
<sequence>LSEIILASILVQKENQAKQQRLLQESGSPTSLQPGTLASGSRAITIVDPTSRTPLYLPSSSTATKASPTLSRSGRYSGSTTPATAGFVTSSTDSYFALMPSNAHALPSTPMRPTHQPQQQPQQQLHHQHHQQQQALFNGMYGSHAYGYSPHMLQQQQQQQQHHHHQHQQVSQGSFMMSNGGLASPTGSSVGSYSPPRVASRIPIINPDNGTVVSVPETPAGVSSVWNQHRFVAVR</sequence>
<gene>
    <name evidence="2" type="ORF">BGW38_008762</name>
</gene>
<feature type="compositionally biased region" description="Polar residues" evidence="1">
    <location>
        <begin position="72"/>
        <end position="84"/>
    </location>
</feature>
<name>A0A9P6K8Y9_9FUNG</name>
<keyword evidence="3" id="KW-1185">Reference proteome</keyword>
<dbReference type="EMBL" id="JAABOA010006133">
    <property type="protein sequence ID" value="KAF9570276.1"/>
    <property type="molecule type" value="Genomic_DNA"/>
</dbReference>